<dbReference type="Pfam" id="PF12679">
    <property type="entry name" value="ABC2_membrane_2"/>
    <property type="match status" value="1"/>
</dbReference>
<keyword evidence="1" id="KW-1133">Transmembrane helix</keyword>
<feature type="transmembrane region" description="Helical" evidence="1">
    <location>
        <begin position="201"/>
        <end position="221"/>
    </location>
</feature>
<feature type="transmembrane region" description="Helical" evidence="1">
    <location>
        <begin position="233"/>
        <end position="252"/>
    </location>
</feature>
<feature type="transmembrane region" description="Helical" evidence="1">
    <location>
        <begin position="42"/>
        <end position="60"/>
    </location>
</feature>
<evidence type="ECO:0000313" key="3">
    <source>
        <dbReference type="Proteomes" id="UP000323917"/>
    </source>
</evidence>
<organism evidence="2 3">
    <name type="scientific">Bythopirellula goksoeyrii</name>
    <dbReference type="NCBI Taxonomy" id="1400387"/>
    <lineage>
        <taxon>Bacteria</taxon>
        <taxon>Pseudomonadati</taxon>
        <taxon>Planctomycetota</taxon>
        <taxon>Planctomycetia</taxon>
        <taxon>Pirellulales</taxon>
        <taxon>Lacipirellulaceae</taxon>
        <taxon>Bythopirellula</taxon>
    </lineage>
</organism>
<dbReference type="OrthoDB" id="209761at2"/>
<gene>
    <name evidence="2" type="ORF">Pr1d_40660</name>
</gene>
<name>A0A5B9QGD6_9BACT</name>
<protein>
    <submittedName>
        <fullName evidence="2">ABC-2 family transporter protein</fullName>
    </submittedName>
</protein>
<feature type="transmembrane region" description="Helical" evidence="1">
    <location>
        <begin position="293"/>
        <end position="312"/>
    </location>
</feature>
<dbReference type="EMBL" id="CP042913">
    <property type="protein sequence ID" value="QEG36730.1"/>
    <property type="molecule type" value="Genomic_DNA"/>
</dbReference>
<evidence type="ECO:0000256" key="1">
    <source>
        <dbReference type="SAM" id="Phobius"/>
    </source>
</evidence>
<keyword evidence="1" id="KW-0812">Transmembrane</keyword>
<keyword evidence="1" id="KW-0472">Membrane</keyword>
<feature type="transmembrane region" description="Helical" evidence="1">
    <location>
        <begin position="156"/>
        <end position="181"/>
    </location>
</feature>
<dbReference type="RefSeq" id="WP_148075047.1">
    <property type="nucleotide sequence ID" value="NZ_CP042913.1"/>
</dbReference>
<evidence type="ECO:0000313" key="2">
    <source>
        <dbReference type="EMBL" id="QEG36730.1"/>
    </source>
</evidence>
<keyword evidence="3" id="KW-1185">Reference proteome</keyword>
<feature type="transmembrane region" description="Helical" evidence="1">
    <location>
        <begin position="116"/>
        <end position="135"/>
    </location>
</feature>
<accession>A0A5B9QGD6</accession>
<reference evidence="2 3" key="1">
    <citation type="submission" date="2019-08" db="EMBL/GenBank/DDBJ databases">
        <title>Deep-cultivation of Planctomycetes and their phenomic and genomic characterization uncovers novel biology.</title>
        <authorList>
            <person name="Wiegand S."/>
            <person name="Jogler M."/>
            <person name="Boedeker C."/>
            <person name="Pinto D."/>
            <person name="Vollmers J."/>
            <person name="Rivas-Marin E."/>
            <person name="Kohn T."/>
            <person name="Peeters S.H."/>
            <person name="Heuer A."/>
            <person name="Rast P."/>
            <person name="Oberbeckmann S."/>
            <person name="Bunk B."/>
            <person name="Jeske O."/>
            <person name="Meyerdierks A."/>
            <person name="Storesund J.E."/>
            <person name="Kallscheuer N."/>
            <person name="Luecker S."/>
            <person name="Lage O.M."/>
            <person name="Pohl T."/>
            <person name="Merkel B.J."/>
            <person name="Hornburger P."/>
            <person name="Mueller R.-W."/>
            <person name="Bruemmer F."/>
            <person name="Labrenz M."/>
            <person name="Spormann A.M."/>
            <person name="Op den Camp H."/>
            <person name="Overmann J."/>
            <person name="Amann R."/>
            <person name="Jetten M.S.M."/>
            <person name="Mascher T."/>
            <person name="Medema M.H."/>
            <person name="Devos D.P."/>
            <person name="Kaster A.-K."/>
            <person name="Ovreas L."/>
            <person name="Rohde M."/>
            <person name="Galperin M.Y."/>
            <person name="Jogler C."/>
        </authorList>
    </citation>
    <scope>NUCLEOTIDE SEQUENCE [LARGE SCALE GENOMIC DNA]</scope>
    <source>
        <strain evidence="2 3">Pr1d</strain>
    </source>
</reference>
<proteinExistence type="predicted"/>
<dbReference type="Proteomes" id="UP000323917">
    <property type="component" value="Chromosome"/>
</dbReference>
<dbReference type="KEGG" id="bgok:Pr1d_40660"/>
<dbReference type="AlphaFoldDB" id="A0A5B9QGD6"/>
<sequence>MAIHDVGYRVWQGTLASPWTRWLVIAKAGVRRTWQSSWLKRMMFFSWMPAIIFASGFLMWEQSLVNQEMLPLLESALEEEVRVPDIKGFTDGLRVEDERAARHSVWSLLLYYFFRYPQGGIMVLMVGIIAPPLVSQDVRSRAFLLYFSRPIARWQYALGKIATVWFYLLMISAVPALFLYVLGVFMSPSVNVIADTWDLPFRIIVASAVLMVPTATLALCFSSLTEESRYAAFAWFTAWILGWFTYAVMTAVELGHTENPDTTTLEKWAPVSLYHTLGEVQSWVFGIATFEQIKFAVLMLVVITVVSTAVLFRRISAPMRA</sequence>